<dbReference type="InterPro" id="IPR017871">
    <property type="entry name" value="ABC_transporter-like_CS"/>
</dbReference>
<dbReference type="GO" id="GO:0005524">
    <property type="term" value="F:ATP binding"/>
    <property type="evidence" value="ECO:0007669"/>
    <property type="project" value="UniProtKB-KW"/>
</dbReference>
<dbReference type="InterPro" id="IPR003439">
    <property type="entry name" value="ABC_transporter-like_ATP-bd"/>
</dbReference>
<dbReference type="InterPro" id="IPR050319">
    <property type="entry name" value="ABC_transp_ATP-bind"/>
</dbReference>
<dbReference type="SUPFAM" id="SSF52540">
    <property type="entry name" value="P-loop containing nucleoside triphosphate hydrolases"/>
    <property type="match status" value="1"/>
</dbReference>
<evidence type="ECO:0000256" key="2">
    <source>
        <dbReference type="ARBA" id="ARBA00022448"/>
    </source>
</evidence>
<dbReference type="PROSITE" id="PS00211">
    <property type="entry name" value="ABC_TRANSPORTER_1"/>
    <property type="match status" value="1"/>
</dbReference>
<feature type="domain" description="ABC transporter" evidence="5">
    <location>
        <begin position="2"/>
        <end position="204"/>
    </location>
</feature>
<dbReference type="GO" id="GO:0016887">
    <property type="term" value="F:ATP hydrolysis activity"/>
    <property type="evidence" value="ECO:0007669"/>
    <property type="project" value="InterPro"/>
</dbReference>
<evidence type="ECO:0000256" key="1">
    <source>
        <dbReference type="ARBA" id="ARBA00005417"/>
    </source>
</evidence>
<evidence type="ECO:0000256" key="4">
    <source>
        <dbReference type="ARBA" id="ARBA00022840"/>
    </source>
</evidence>
<keyword evidence="4 6" id="KW-0067">ATP-binding</keyword>
<dbReference type="InterPro" id="IPR003593">
    <property type="entry name" value="AAA+_ATPase"/>
</dbReference>
<proteinExistence type="inferred from homology"/>
<dbReference type="InterPro" id="IPR027417">
    <property type="entry name" value="P-loop_NTPase"/>
</dbReference>
<dbReference type="SMART" id="SM00382">
    <property type="entry name" value="AAA"/>
    <property type="match status" value="1"/>
</dbReference>
<comment type="caution">
    <text evidence="6">The sequence shown here is derived from an EMBL/GenBank/DDBJ whole genome shotgun (WGS) entry which is preliminary data.</text>
</comment>
<protein>
    <submittedName>
        <fullName evidence="6">ATP-binding cassette domain-containing protein</fullName>
    </submittedName>
</protein>
<evidence type="ECO:0000313" key="6">
    <source>
        <dbReference type="EMBL" id="HEB44290.1"/>
    </source>
</evidence>
<dbReference type="EMBL" id="DSKI01000590">
    <property type="protein sequence ID" value="HEB44290.1"/>
    <property type="molecule type" value="Genomic_DNA"/>
</dbReference>
<accession>A0A7C1P243</accession>
<dbReference type="Pfam" id="PF00005">
    <property type="entry name" value="ABC_tran"/>
    <property type="match status" value="1"/>
</dbReference>
<keyword evidence="3" id="KW-0547">Nucleotide-binding</keyword>
<comment type="similarity">
    <text evidence="1">Belongs to the ABC transporter superfamily.</text>
</comment>
<organism evidence="6">
    <name type="scientific">Agrobacterium albertimagni</name>
    <dbReference type="NCBI Taxonomy" id="147266"/>
    <lineage>
        <taxon>Bacteria</taxon>
        <taxon>Pseudomonadati</taxon>
        <taxon>Pseudomonadota</taxon>
        <taxon>Alphaproteobacteria</taxon>
        <taxon>Hyphomicrobiales</taxon>
        <taxon>Rhizobiaceae</taxon>
        <taxon>Rhizobium/Agrobacterium group</taxon>
        <taxon>Agrobacterium</taxon>
    </lineage>
</organism>
<sequence>MLEVRGVEFGFGKAEPILDRVSLTLNRGEILGLSGPSGTGKSTLGRIVAGYLKPQQGEILLDGAAPRALGHCGVQHIHQSSIFAVNPRWRLGRIIAEAWQPDDQTLDAIGVSRTWFDRYPHEISGGELQRVVLARAIGPKTRFLVADEVSAMLDPITQVEIWSFLMERCRQGLGILAISHDAALLKRVSSRQLKLGNGSLMPLVA</sequence>
<evidence type="ECO:0000259" key="5">
    <source>
        <dbReference type="PROSITE" id="PS50893"/>
    </source>
</evidence>
<reference evidence="6" key="1">
    <citation type="journal article" date="2020" name="mSystems">
        <title>Genome- and Community-Level Interaction Insights into Carbon Utilization and Element Cycling Functions of Hydrothermarchaeota in Hydrothermal Sediment.</title>
        <authorList>
            <person name="Zhou Z."/>
            <person name="Liu Y."/>
            <person name="Xu W."/>
            <person name="Pan J."/>
            <person name="Luo Z.H."/>
            <person name="Li M."/>
        </authorList>
    </citation>
    <scope>NUCLEOTIDE SEQUENCE [LARGE SCALE GENOMIC DNA]</scope>
    <source>
        <strain evidence="6">SpSt-243</strain>
    </source>
</reference>
<dbReference type="Gene3D" id="3.40.50.300">
    <property type="entry name" value="P-loop containing nucleotide triphosphate hydrolases"/>
    <property type="match status" value="1"/>
</dbReference>
<dbReference type="PROSITE" id="PS50893">
    <property type="entry name" value="ABC_TRANSPORTER_2"/>
    <property type="match status" value="1"/>
</dbReference>
<dbReference type="PANTHER" id="PTHR43776:SF7">
    <property type="entry name" value="D,D-DIPEPTIDE TRANSPORT ATP-BINDING PROTEIN DDPF-RELATED"/>
    <property type="match status" value="1"/>
</dbReference>
<name>A0A7C1P243_9HYPH</name>
<gene>
    <name evidence="6" type="ORF">ENP70_11485</name>
</gene>
<dbReference type="AlphaFoldDB" id="A0A7C1P243"/>
<keyword evidence="2" id="KW-0813">Transport</keyword>
<dbReference type="GO" id="GO:0055085">
    <property type="term" value="P:transmembrane transport"/>
    <property type="evidence" value="ECO:0007669"/>
    <property type="project" value="UniProtKB-ARBA"/>
</dbReference>
<dbReference type="PANTHER" id="PTHR43776">
    <property type="entry name" value="TRANSPORT ATP-BINDING PROTEIN"/>
    <property type="match status" value="1"/>
</dbReference>
<evidence type="ECO:0000256" key="3">
    <source>
        <dbReference type="ARBA" id="ARBA00022741"/>
    </source>
</evidence>